<evidence type="ECO:0000256" key="2">
    <source>
        <dbReference type="ARBA" id="ARBA00023315"/>
    </source>
</evidence>
<dbReference type="GO" id="GO:0016747">
    <property type="term" value="F:acyltransferase activity, transferring groups other than amino-acyl groups"/>
    <property type="evidence" value="ECO:0007669"/>
    <property type="project" value="InterPro"/>
</dbReference>
<reference evidence="4 5" key="1">
    <citation type="submission" date="2015-11" db="EMBL/GenBank/DDBJ databases">
        <title>Genomic analysis of 38 Legionella species identifies large and diverse effector repertoires.</title>
        <authorList>
            <person name="Burstein D."/>
            <person name="Amaro F."/>
            <person name="Zusman T."/>
            <person name="Lifshitz Z."/>
            <person name="Cohen O."/>
            <person name="Gilbert J.A."/>
            <person name="Pupko T."/>
            <person name="Shuman H.A."/>
            <person name="Segal G."/>
        </authorList>
    </citation>
    <scope>NUCLEOTIDE SEQUENCE [LARGE SCALE GENOMIC DNA]</scope>
    <source>
        <strain evidence="4 5">ATCC 43878</strain>
    </source>
</reference>
<accession>A0A0W0SM85</accession>
<keyword evidence="5" id="KW-1185">Reference proteome</keyword>
<dbReference type="Proteomes" id="UP000054742">
    <property type="component" value="Unassembled WGS sequence"/>
</dbReference>
<keyword evidence="2" id="KW-0012">Acyltransferase</keyword>
<dbReference type="AlphaFoldDB" id="A0A0W0SM85"/>
<proteinExistence type="predicted"/>
<protein>
    <submittedName>
        <fullName evidence="4">GNAT family acetyltransferase</fullName>
    </submittedName>
</protein>
<dbReference type="RefSeq" id="WP_238583837.1">
    <property type="nucleotide sequence ID" value="NZ_CAAAHU010000023.1"/>
</dbReference>
<feature type="domain" description="N-acetyltransferase" evidence="3">
    <location>
        <begin position="1"/>
        <end position="142"/>
    </location>
</feature>
<dbReference type="SUPFAM" id="SSF55729">
    <property type="entry name" value="Acyl-CoA N-acyltransferases (Nat)"/>
    <property type="match status" value="2"/>
</dbReference>
<evidence type="ECO:0000313" key="4">
    <source>
        <dbReference type="EMBL" id="KTC84496.1"/>
    </source>
</evidence>
<dbReference type="PATRIC" id="fig|29422.6.peg.1445"/>
<dbReference type="CDD" id="cd04301">
    <property type="entry name" value="NAT_SF"/>
    <property type="match status" value="2"/>
</dbReference>
<dbReference type="InterPro" id="IPR016181">
    <property type="entry name" value="Acyl_CoA_acyltransferase"/>
</dbReference>
<dbReference type="PANTHER" id="PTHR42919:SF8">
    <property type="entry name" value="N-ALPHA-ACETYLTRANSFERASE 50"/>
    <property type="match status" value="1"/>
</dbReference>
<gene>
    <name evidence="4" type="ORF">Lbru_1364</name>
</gene>
<dbReference type="Gene3D" id="3.40.630.30">
    <property type="match status" value="2"/>
</dbReference>
<keyword evidence="1 4" id="KW-0808">Transferase</keyword>
<evidence type="ECO:0000259" key="3">
    <source>
        <dbReference type="PROSITE" id="PS51186"/>
    </source>
</evidence>
<dbReference type="InterPro" id="IPR051556">
    <property type="entry name" value="N-term/lysine_N-AcTrnsfr"/>
</dbReference>
<comment type="caution">
    <text evidence="4">The sequence shown here is derived from an EMBL/GenBank/DDBJ whole genome shotgun (WGS) entry which is preliminary data.</text>
</comment>
<organism evidence="4 5">
    <name type="scientific">Legionella brunensis</name>
    <dbReference type="NCBI Taxonomy" id="29422"/>
    <lineage>
        <taxon>Bacteria</taxon>
        <taxon>Pseudomonadati</taxon>
        <taxon>Pseudomonadota</taxon>
        <taxon>Gammaproteobacteria</taxon>
        <taxon>Legionellales</taxon>
        <taxon>Legionellaceae</taxon>
        <taxon>Legionella</taxon>
    </lineage>
</organism>
<dbReference type="Pfam" id="PF00583">
    <property type="entry name" value="Acetyltransf_1"/>
    <property type="match status" value="2"/>
</dbReference>
<evidence type="ECO:0000313" key="5">
    <source>
        <dbReference type="Proteomes" id="UP000054742"/>
    </source>
</evidence>
<name>A0A0W0SM85_9GAMM</name>
<dbReference type="InterPro" id="IPR000182">
    <property type="entry name" value="GNAT_dom"/>
</dbReference>
<dbReference type="STRING" id="29422.Lbru_1364"/>
<sequence length="319" mass="37003">MAMTYELSFENNPCPNDIQILGNAIMHNATQKKGFKPLDFFAFFIRDEDKKIMGGCNGSTLYGCLYIDQLWVNDSLRHQGFGTQLMLAAEQYGKEKGCTFATVNTMDWEALDFYKKLGFSVEFARRGFLKNSTFYFLRKEFRKAETLARSQEKIIIRPFLSSDITNIVDQFSKHHWPKLNSTFETYWCEQSNQERQMWLAFYEEQFAGYVTLKWSSLYPSFKEQNIPEIMDLNVLPPYRYQGIATALLDIAEKKASQHSPVVGLGVGLYRDYGSAQRLYIKRGYLPDGLGITYNYKSIEPGKKVTLDDDLILWFTKKLT</sequence>
<dbReference type="EMBL" id="LNXV01000009">
    <property type="protein sequence ID" value="KTC84496.1"/>
    <property type="molecule type" value="Genomic_DNA"/>
</dbReference>
<dbReference type="PROSITE" id="PS51186">
    <property type="entry name" value="GNAT"/>
    <property type="match status" value="2"/>
</dbReference>
<evidence type="ECO:0000256" key="1">
    <source>
        <dbReference type="ARBA" id="ARBA00022679"/>
    </source>
</evidence>
<dbReference type="PANTHER" id="PTHR42919">
    <property type="entry name" value="N-ALPHA-ACETYLTRANSFERASE"/>
    <property type="match status" value="1"/>
</dbReference>
<feature type="domain" description="N-acetyltransferase" evidence="3">
    <location>
        <begin position="154"/>
        <end position="305"/>
    </location>
</feature>